<dbReference type="EMBL" id="FNNH01000001">
    <property type="protein sequence ID" value="SDW00875.1"/>
    <property type="molecule type" value="Genomic_DNA"/>
</dbReference>
<dbReference type="RefSeq" id="WP_139297451.1">
    <property type="nucleotide sequence ID" value="NZ_FNNH01000001.1"/>
</dbReference>
<keyword evidence="1" id="KW-0175">Coiled coil</keyword>
<proteinExistence type="predicted"/>
<evidence type="ECO:0000313" key="3">
    <source>
        <dbReference type="Proteomes" id="UP000183454"/>
    </source>
</evidence>
<reference evidence="2 3" key="1">
    <citation type="submission" date="2016-10" db="EMBL/GenBank/DDBJ databases">
        <authorList>
            <person name="de Groot N.N."/>
        </authorList>
    </citation>
    <scope>NUCLEOTIDE SEQUENCE [LARGE SCALE GENOMIC DNA]</scope>
    <source>
        <strain evidence="2 3">Nm110</strain>
    </source>
</reference>
<sequence>MTIEIIEKLINEHESIENLKEQLLLLKDQIVAYENELCAYRIKTSALANLMCNLESEIQNLKLENGALNEKIQSFHSRNPQVYRCRYCSSTKLISTGGAPHRIFGDMGIVDASFTCLDCDKESVITLDALK</sequence>
<evidence type="ECO:0000256" key="1">
    <source>
        <dbReference type="SAM" id="Coils"/>
    </source>
</evidence>
<evidence type="ECO:0000313" key="2">
    <source>
        <dbReference type="EMBL" id="SDW00875.1"/>
    </source>
</evidence>
<feature type="coiled-coil region" evidence="1">
    <location>
        <begin position="6"/>
        <end position="78"/>
    </location>
</feature>
<name>A0A1H2Q177_9PROT</name>
<organism evidence="2 3">
    <name type="scientific">Nitrosomonas communis</name>
    <dbReference type="NCBI Taxonomy" id="44574"/>
    <lineage>
        <taxon>Bacteria</taxon>
        <taxon>Pseudomonadati</taxon>
        <taxon>Pseudomonadota</taxon>
        <taxon>Betaproteobacteria</taxon>
        <taxon>Nitrosomonadales</taxon>
        <taxon>Nitrosomonadaceae</taxon>
        <taxon>Nitrosomonas</taxon>
    </lineage>
</organism>
<dbReference type="Proteomes" id="UP000183454">
    <property type="component" value="Unassembled WGS sequence"/>
</dbReference>
<accession>A0A1H2Q177</accession>
<protein>
    <submittedName>
        <fullName evidence="2">Uncharacterized protein</fullName>
    </submittedName>
</protein>
<dbReference type="AlphaFoldDB" id="A0A1H2Q177"/>
<gene>
    <name evidence="2" type="ORF">SAMN05421882_1001182</name>
</gene>